<keyword evidence="1" id="KW-1133">Transmembrane helix</keyword>
<dbReference type="AlphaFoldDB" id="A0A448UCX1"/>
<proteinExistence type="predicted"/>
<feature type="transmembrane region" description="Helical" evidence="1">
    <location>
        <begin position="38"/>
        <end position="56"/>
    </location>
</feature>
<evidence type="ECO:0000313" key="3">
    <source>
        <dbReference type="EMBL" id="VEJ21742.1"/>
    </source>
</evidence>
<gene>
    <name evidence="3" type="ORF">NCTC12227_01497</name>
</gene>
<name>A0A448UCX1_9NEIS</name>
<dbReference type="OrthoDB" id="9804804at2"/>
<organism evidence="3 4">
    <name type="scientific">Neisseria animaloris</name>
    <dbReference type="NCBI Taxonomy" id="326522"/>
    <lineage>
        <taxon>Bacteria</taxon>
        <taxon>Pseudomonadati</taxon>
        <taxon>Pseudomonadota</taxon>
        <taxon>Betaproteobacteria</taxon>
        <taxon>Neisseriales</taxon>
        <taxon>Neisseriaceae</taxon>
        <taxon>Neisseria</taxon>
    </lineage>
</organism>
<keyword evidence="4" id="KW-1185">Reference proteome</keyword>
<dbReference type="InterPro" id="IPR021309">
    <property type="entry name" value="YgaP-like_TM"/>
</dbReference>
<dbReference type="Proteomes" id="UP000268229">
    <property type="component" value="Chromosome"/>
</dbReference>
<sequence>MKRNVGGIDKVLRIVVGAALMIMAATGVIGWWGWLGAIPLATGLMSYCAVYSLLGINTCPLNKK</sequence>
<dbReference type="RefSeq" id="WP_107928790.1">
    <property type="nucleotide sequence ID" value="NZ_LR134516.1"/>
</dbReference>
<dbReference type="Pfam" id="PF11127">
    <property type="entry name" value="YgaP-like_TM"/>
    <property type="match status" value="1"/>
</dbReference>
<protein>
    <submittedName>
        <fullName evidence="3">Protein of uncharacterized function (DUF2892)</fullName>
    </submittedName>
</protein>
<keyword evidence="1" id="KW-0812">Transmembrane</keyword>
<dbReference type="KEGG" id="nani:NCTC12227_01497"/>
<dbReference type="EMBL" id="LR134516">
    <property type="protein sequence ID" value="VEJ21742.1"/>
    <property type="molecule type" value="Genomic_DNA"/>
</dbReference>
<evidence type="ECO:0000259" key="2">
    <source>
        <dbReference type="Pfam" id="PF11127"/>
    </source>
</evidence>
<feature type="transmembrane region" description="Helical" evidence="1">
    <location>
        <begin position="12"/>
        <end position="32"/>
    </location>
</feature>
<feature type="domain" description="Inner membrane protein YgaP-like transmembrane" evidence="2">
    <location>
        <begin position="1"/>
        <end position="61"/>
    </location>
</feature>
<evidence type="ECO:0000256" key="1">
    <source>
        <dbReference type="SAM" id="Phobius"/>
    </source>
</evidence>
<reference evidence="3 4" key="1">
    <citation type="submission" date="2018-12" db="EMBL/GenBank/DDBJ databases">
        <authorList>
            <consortium name="Pathogen Informatics"/>
        </authorList>
    </citation>
    <scope>NUCLEOTIDE SEQUENCE [LARGE SCALE GENOMIC DNA]</scope>
    <source>
        <strain evidence="3 4">NCTC12227</strain>
    </source>
</reference>
<accession>A0A448UCX1</accession>
<dbReference type="STRING" id="326522.BWD08_09250"/>
<evidence type="ECO:0000313" key="4">
    <source>
        <dbReference type="Proteomes" id="UP000268229"/>
    </source>
</evidence>
<keyword evidence="1" id="KW-0472">Membrane</keyword>